<dbReference type="EMBL" id="VSZY01000032">
    <property type="protein sequence ID" value="MCU9969896.1"/>
    <property type="molecule type" value="Genomic_DNA"/>
</dbReference>
<evidence type="ECO:0000313" key="1">
    <source>
        <dbReference type="EMBL" id="MCU9969896.1"/>
    </source>
</evidence>
<reference evidence="1 2" key="1">
    <citation type="submission" date="2019-08" db="EMBL/GenBank/DDBJ databases">
        <title>Comparison of rpoB and gyrB Sequences from Mobiluncus Species and Development of a Multiplex PCR Method for Clinical Detection of Mobiluncus curtisii and Mobiluncus mulieris.</title>
        <authorList>
            <person name="Yang L."/>
            <person name="Shen Y."/>
            <person name="Xu G."/>
            <person name="Shu L.-B."/>
            <person name="Hu J."/>
            <person name="Zhang R."/>
            <person name="Wang Y."/>
            <person name="Zhou H.-W."/>
            <person name="Zhang X."/>
        </authorList>
    </citation>
    <scope>NUCLEOTIDE SEQUENCE [LARGE SCALE GENOMIC DNA]</scope>
    <source>
        <strain evidence="1 2">M26</strain>
    </source>
</reference>
<name>A0ABD4U1F6_9ACTO</name>
<accession>A0ABD4U1F6</accession>
<gene>
    <name evidence="1" type="ORF">FYZ43_11050</name>
</gene>
<evidence type="ECO:0000313" key="2">
    <source>
        <dbReference type="Proteomes" id="UP001209486"/>
    </source>
</evidence>
<proteinExistence type="predicted"/>
<organism evidence="1 2">
    <name type="scientific">Mobiluncus mulieris</name>
    <dbReference type="NCBI Taxonomy" id="2052"/>
    <lineage>
        <taxon>Bacteria</taxon>
        <taxon>Bacillati</taxon>
        <taxon>Actinomycetota</taxon>
        <taxon>Actinomycetes</taxon>
        <taxon>Actinomycetales</taxon>
        <taxon>Actinomycetaceae</taxon>
        <taxon>Mobiluncus</taxon>
    </lineage>
</organism>
<dbReference type="Proteomes" id="UP001209486">
    <property type="component" value="Unassembled WGS sequence"/>
</dbReference>
<sequence>MNPGDRGDGGCPSEPAQRFNRCNQNAKTAPTTPTPATNTKIIENPTPGLVLYASKIAPLIAIAHRIDANPINEFTDIAEPNTAVGNCTSPIPASAASSTAALITRHLGLHIPSMCIQINREGYEFSSFRTYSPSSCAKV</sequence>
<dbReference type="AlphaFoldDB" id="A0ABD4U1F6"/>
<protein>
    <submittedName>
        <fullName evidence="1">Uncharacterized protein</fullName>
    </submittedName>
</protein>
<comment type="caution">
    <text evidence="1">The sequence shown here is derived from an EMBL/GenBank/DDBJ whole genome shotgun (WGS) entry which is preliminary data.</text>
</comment>